<accession>A0ABR2TYX7</accession>
<dbReference type="EMBL" id="JBBPBN010000004">
    <property type="protein sequence ID" value="KAK9042688.1"/>
    <property type="molecule type" value="Genomic_DNA"/>
</dbReference>
<feature type="transmembrane region" description="Helical" evidence="1">
    <location>
        <begin position="94"/>
        <end position="116"/>
    </location>
</feature>
<name>A0ABR2TYX7_9ROSI</name>
<evidence type="ECO:0000256" key="1">
    <source>
        <dbReference type="SAM" id="Phobius"/>
    </source>
</evidence>
<proteinExistence type="predicted"/>
<evidence type="ECO:0000313" key="2">
    <source>
        <dbReference type="EMBL" id="KAK9042688.1"/>
    </source>
</evidence>
<keyword evidence="1" id="KW-1133">Transmembrane helix</keyword>
<keyword evidence="1" id="KW-0812">Transmembrane</keyword>
<protein>
    <submittedName>
        <fullName evidence="2">Uncharacterized protein</fullName>
    </submittedName>
</protein>
<keyword evidence="3" id="KW-1185">Reference proteome</keyword>
<keyword evidence="1" id="KW-0472">Membrane</keyword>
<comment type="caution">
    <text evidence="2">The sequence shown here is derived from an EMBL/GenBank/DDBJ whole genome shotgun (WGS) entry which is preliminary data.</text>
</comment>
<feature type="transmembrane region" description="Helical" evidence="1">
    <location>
        <begin position="62"/>
        <end position="82"/>
    </location>
</feature>
<evidence type="ECO:0000313" key="3">
    <source>
        <dbReference type="Proteomes" id="UP001396334"/>
    </source>
</evidence>
<organism evidence="2 3">
    <name type="scientific">Hibiscus sabdariffa</name>
    <name type="common">roselle</name>
    <dbReference type="NCBI Taxonomy" id="183260"/>
    <lineage>
        <taxon>Eukaryota</taxon>
        <taxon>Viridiplantae</taxon>
        <taxon>Streptophyta</taxon>
        <taxon>Embryophyta</taxon>
        <taxon>Tracheophyta</taxon>
        <taxon>Spermatophyta</taxon>
        <taxon>Magnoliopsida</taxon>
        <taxon>eudicotyledons</taxon>
        <taxon>Gunneridae</taxon>
        <taxon>Pentapetalae</taxon>
        <taxon>rosids</taxon>
        <taxon>malvids</taxon>
        <taxon>Malvales</taxon>
        <taxon>Malvaceae</taxon>
        <taxon>Malvoideae</taxon>
        <taxon>Hibiscus</taxon>
    </lineage>
</organism>
<sequence>MTNSSFGASPILDSCWSVRCCGIVGDEGGETELAVVVTSFSLLSLGKWIGLASGNFSGKIGALPLFLALLGVGLEVVTTTTMEPSLIDGDVVELTTLFSIFLGSGSWSILSLYFVVCQQQHAYKVQQQHRKMQEAVECKKFCH</sequence>
<feature type="transmembrane region" description="Helical" evidence="1">
    <location>
        <begin position="33"/>
        <end position="50"/>
    </location>
</feature>
<dbReference type="Proteomes" id="UP001396334">
    <property type="component" value="Unassembled WGS sequence"/>
</dbReference>
<reference evidence="2 3" key="1">
    <citation type="journal article" date="2024" name="G3 (Bethesda)">
        <title>Genome assembly of Hibiscus sabdariffa L. provides insights into metabolisms of medicinal natural products.</title>
        <authorList>
            <person name="Kim T."/>
        </authorList>
    </citation>
    <scope>NUCLEOTIDE SEQUENCE [LARGE SCALE GENOMIC DNA]</scope>
    <source>
        <strain evidence="2">TK-2024</strain>
        <tissue evidence="2">Old leaves</tissue>
    </source>
</reference>
<gene>
    <name evidence="2" type="ORF">V6N11_017753</name>
</gene>